<name>A0A1F8DXE5_9BACT</name>
<keyword evidence="1" id="KW-1133">Transmembrane helix</keyword>
<dbReference type="AlphaFoldDB" id="A0A1F8DXE5"/>
<feature type="transmembrane region" description="Helical" evidence="1">
    <location>
        <begin position="121"/>
        <end position="143"/>
    </location>
</feature>
<reference evidence="3 4" key="1">
    <citation type="journal article" date="2016" name="Nat. Commun.">
        <title>Thousands of microbial genomes shed light on interconnected biogeochemical processes in an aquifer system.</title>
        <authorList>
            <person name="Anantharaman K."/>
            <person name="Brown C.T."/>
            <person name="Hug L.A."/>
            <person name="Sharon I."/>
            <person name="Castelle C.J."/>
            <person name="Probst A.J."/>
            <person name="Thomas B.C."/>
            <person name="Singh A."/>
            <person name="Wilkins M.J."/>
            <person name="Karaoz U."/>
            <person name="Brodie E.L."/>
            <person name="Williams K.H."/>
            <person name="Hubbard S.S."/>
            <person name="Banfield J.F."/>
        </authorList>
    </citation>
    <scope>NUCLEOTIDE SEQUENCE [LARGE SCALE GENOMIC DNA]</scope>
</reference>
<feature type="transmembrane region" description="Helical" evidence="1">
    <location>
        <begin position="205"/>
        <end position="230"/>
    </location>
</feature>
<evidence type="ECO:0000313" key="4">
    <source>
        <dbReference type="Proteomes" id="UP000176422"/>
    </source>
</evidence>
<comment type="caution">
    <text evidence="3">The sequence shown here is derived from an EMBL/GenBank/DDBJ whole genome shotgun (WGS) entry which is preliminary data.</text>
</comment>
<gene>
    <name evidence="3" type="ORF">A2372_00735</name>
</gene>
<dbReference type="InterPro" id="IPR038731">
    <property type="entry name" value="RgtA/B/C-like"/>
</dbReference>
<organism evidence="3 4">
    <name type="scientific">Candidatus Wolfebacteria bacterium RIFOXYB1_FULL_54_12</name>
    <dbReference type="NCBI Taxonomy" id="1802559"/>
    <lineage>
        <taxon>Bacteria</taxon>
        <taxon>Candidatus Wolfeibacteriota</taxon>
    </lineage>
</organism>
<evidence type="ECO:0000313" key="3">
    <source>
        <dbReference type="EMBL" id="OGM92708.1"/>
    </source>
</evidence>
<proteinExistence type="predicted"/>
<keyword evidence="1" id="KW-0472">Membrane</keyword>
<dbReference type="Proteomes" id="UP000176422">
    <property type="component" value="Unassembled WGS sequence"/>
</dbReference>
<feature type="transmembrane region" description="Helical" evidence="1">
    <location>
        <begin position="349"/>
        <end position="369"/>
    </location>
</feature>
<protein>
    <recommendedName>
        <fullName evidence="2">Glycosyltransferase RgtA/B/C/D-like domain-containing protein</fullName>
    </recommendedName>
</protein>
<evidence type="ECO:0000256" key="1">
    <source>
        <dbReference type="SAM" id="Phobius"/>
    </source>
</evidence>
<dbReference type="EMBL" id="MGIT01000003">
    <property type="protein sequence ID" value="OGM92708.1"/>
    <property type="molecule type" value="Genomic_DNA"/>
</dbReference>
<feature type="transmembrane region" description="Helical" evidence="1">
    <location>
        <begin position="6"/>
        <end position="27"/>
    </location>
</feature>
<dbReference type="STRING" id="1802559.A2372_00735"/>
<feature type="domain" description="Glycosyltransferase RgtA/B/C/D-like" evidence="2">
    <location>
        <begin position="116"/>
        <end position="223"/>
    </location>
</feature>
<feature type="transmembrane region" description="Helical" evidence="1">
    <location>
        <begin position="250"/>
        <end position="270"/>
    </location>
</feature>
<keyword evidence="1" id="KW-0812">Transmembrane</keyword>
<feature type="transmembrane region" description="Helical" evidence="1">
    <location>
        <begin position="375"/>
        <end position="392"/>
    </location>
</feature>
<evidence type="ECO:0000259" key="2">
    <source>
        <dbReference type="Pfam" id="PF13231"/>
    </source>
</evidence>
<dbReference type="Pfam" id="PF13231">
    <property type="entry name" value="PMT_2"/>
    <property type="match status" value="1"/>
</dbReference>
<accession>A0A1F8DXE5</accession>
<feature type="transmembrane region" description="Helical" evidence="1">
    <location>
        <begin position="433"/>
        <end position="452"/>
    </location>
</feature>
<feature type="transmembrane region" description="Helical" evidence="1">
    <location>
        <begin position="163"/>
        <end position="184"/>
    </location>
</feature>
<feature type="transmembrane region" description="Helical" evidence="1">
    <location>
        <begin position="404"/>
        <end position="427"/>
    </location>
</feature>
<feature type="transmembrane region" description="Helical" evidence="1">
    <location>
        <begin position="473"/>
        <end position="499"/>
    </location>
</feature>
<sequence length="640" mass="72288">MRIPNIFTFVKYGILAIILISSFALMLDASQQESAIMDELAHVPAGYGYVHELDARLNPEHPPLVKIVSALPLLFQDLAFPTDSPAWKDDVNGQWVAGTQFFYESGNDADRLIQWARFGPIVLTVLLSFLIFIWSQSLMGSWWALIPTALTAYSPSILAHGHYVTTDIGASLGFILAIFFFSRFMMHNSRKNLVYAGLAYGIAQLLKFSSILLIPLFLFLIAVFVFVKAFNHRVSLFAKLKHFVQYGFRYLAYLAGIFVIGYLLVYLVYVPIMINYPMEKQTADTTAILTSFGMQDDAIPPCTLAQPNARCLADLDIAMTTNAITRPFAQYMLGVLMVIQRATGGNTGYFMNEVSAAGWWCYFPVVFFYKEPLPSLILLGFALLLGIGSFLKNFRGPSSLKDRFFTYVNLNFAEFSMLSFIVLYWAYSMNSSLNIGIRHVLPTIPLMYIIAAGRIKRWTRQDFDFTQGLFRNLMTAIVGMVKSSFKTAAVIFFVVWYIAESLLTGPYFISYFNTLADGTPNGYRIVTDSNYDWGQDLKRLAQFTEEHNIDKIAVNYFGGGSVHYYLGDKAVDWNSAMGNPKQESIEWLAISINNLQNAIAPTAPGFYRKPEDEYPWLVKERAPYDPDARAGTSIFIYHLQ</sequence>